<comment type="caution">
    <text evidence="1">The sequence shown here is derived from an EMBL/GenBank/DDBJ whole genome shotgun (WGS) entry which is preliminary data.</text>
</comment>
<name>A0AAD2F454_9RALS</name>
<gene>
    <name evidence="1" type="ORF">R77567_01654</name>
</gene>
<proteinExistence type="predicted"/>
<reference evidence="1" key="1">
    <citation type="submission" date="2023-07" db="EMBL/GenBank/DDBJ databases">
        <authorList>
            <person name="Peeters C."/>
        </authorList>
    </citation>
    <scope>NUCLEOTIDE SEQUENCE</scope>
    <source>
        <strain evidence="1">R-77567</strain>
    </source>
</reference>
<dbReference type="RefSeq" id="WP_316857019.1">
    <property type="nucleotide sequence ID" value="NZ_CAUDKO010000003.1"/>
</dbReference>
<sequence>MTITLQAIKAEHNKVAEMIAAFEKQATSEYRVAGGTIQLNPGERYAGLILGKDGEPDHHVILLPGDEAELNWDDAKKWAKDQGGELPSRREQSLLYANLKEEFQGTWYWSSEAHERESGWAWYQVFNGGYQDITRQGPELRARAVRRLILL</sequence>
<protein>
    <recommendedName>
        <fullName evidence="3">DUF1566 domain-containing protein</fullName>
    </recommendedName>
</protein>
<evidence type="ECO:0000313" key="1">
    <source>
        <dbReference type="EMBL" id="CAJ0862505.1"/>
    </source>
</evidence>
<organism evidence="1 2">
    <name type="scientific">Ralstonia flatus</name>
    <dbReference type="NCBI Taxonomy" id="3058601"/>
    <lineage>
        <taxon>Bacteria</taxon>
        <taxon>Pseudomonadati</taxon>
        <taxon>Pseudomonadota</taxon>
        <taxon>Betaproteobacteria</taxon>
        <taxon>Burkholderiales</taxon>
        <taxon>Burkholderiaceae</taxon>
        <taxon>Ralstonia</taxon>
    </lineage>
</organism>
<dbReference type="EMBL" id="CAUDKO010000003">
    <property type="protein sequence ID" value="CAJ0862505.1"/>
    <property type="molecule type" value="Genomic_DNA"/>
</dbReference>
<accession>A0AAD2F454</accession>
<evidence type="ECO:0008006" key="3">
    <source>
        <dbReference type="Google" id="ProtNLM"/>
    </source>
</evidence>
<evidence type="ECO:0000313" key="2">
    <source>
        <dbReference type="Proteomes" id="UP001190491"/>
    </source>
</evidence>
<dbReference type="Proteomes" id="UP001190491">
    <property type="component" value="Unassembled WGS sequence"/>
</dbReference>
<dbReference type="AlphaFoldDB" id="A0AAD2F454"/>